<keyword evidence="1" id="KW-0812">Transmembrane</keyword>
<accession>A0AAQ4ETS7</accession>
<feature type="transmembrane region" description="Helical" evidence="1">
    <location>
        <begin position="20"/>
        <end position="43"/>
    </location>
</feature>
<name>A0AAQ4ETS7_AMBAM</name>
<comment type="caution">
    <text evidence="2">The sequence shown here is derived from an EMBL/GenBank/DDBJ whole genome shotgun (WGS) entry which is preliminary data.</text>
</comment>
<keyword evidence="3" id="KW-1185">Reference proteome</keyword>
<dbReference type="AlphaFoldDB" id="A0AAQ4ETS7"/>
<reference evidence="2 3" key="1">
    <citation type="journal article" date="2023" name="Arcadia Sci">
        <title>De novo assembly of a long-read Amblyomma americanum tick genome.</title>
        <authorList>
            <person name="Chou S."/>
            <person name="Poskanzer K.E."/>
            <person name="Rollins M."/>
            <person name="Thuy-Boun P.S."/>
        </authorList>
    </citation>
    <scope>NUCLEOTIDE SEQUENCE [LARGE SCALE GENOMIC DNA]</scope>
    <source>
        <strain evidence="2">F_SG_1</strain>
        <tissue evidence="2">Salivary glands</tissue>
    </source>
</reference>
<evidence type="ECO:0000313" key="2">
    <source>
        <dbReference type="EMBL" id="KAK8778166.1"/>
    </source>
</evidence>
<gene>
    <name evidence="2" type="ORF">V5799_020491</name>
</gene>
<sequence>MRAAPRPNRTSLECCRGPLLYIVGLLCMIPVVTALCALILMALRASHTGYTSHIDASCCEEYVALLSRIVNRSINPCESIYDFICDRYSAQAAPGALLDTRLLEGSWGFKPSETLAGKLAYQYYRSCVMSTVQGERLGAQTASALLAFLGPSVNFPLRLIVEISLKYAIMFPVLFLSEAMFDLWPSSLPKRLHFSVHNLAVTLDTNPEPVMSAEAKQIYLRIRRDALRRVNEALSLNVSELEVDELYMALRVSLDSAQDYVASNLTDLHNLVPVLTAEEWRALLENVTRSRITGDVFLISDVAMLKRSLDILLDATSRPENAVFSLVEATSRLLIGTVLEKDNRDIRQRYFMYCHNASYVMVLPLLLVNLMETLNAGKLHDTMLQVYFSAITKAVSERAATLVAQQDVESVRRYVQRTRLLLPSEVFSLDLPLPTLTNNYAQNYLLMHASQWTLYSITVNGGVPKFITLKGILGRKPLFYNDVVVLPISVYLVVNNTSRIDRVVPLATFSMLIADTLWTSVLNSNWSDATTRRLERRQVCLTEENRTEQSFFFYHPELSLDTALDAARRKHWNTTLKFYSYQLQRISRSQLFFLLIIFHYYCPATKHAPYGRRRSEANHLFLRSDDFREAFGCGVKAENAGGPEC</sequence>
<organism evidence="2 3">
    <name type="scientific">Amblyomma americanum</name>
    <name type="common">Lone star tick</name>
    <dbReference type="NCBI Taxonomy" id="6943"/>
    <lineage>
        <taxon>Eukaryota</taxon>
        <taxon>Metazoa</taxon>
        <taxon>Ecdysozoa</taxon>
        <taxon>Arthropoda</taxon>
        <taxon>Chelicerata</taxon>
        <taxon>Arachnida</taxon>
        <taxon>Acari</taxon>
        <taxon>Parasitiformes</taxon>
        <taxon>Ixodida</taxon>
        <taxon>Ixodoidea</taxon>
        <taxon>Ixodidae</taxon>
        <taxon>Amblyomminae</taxon>
        <taxon>Amblyomma</taxon>
    </lineage>
</organism>
<keyword evidence="1" id="KW-1133">Transmembrane helix</keyword>
<dbReference type="SUPFAM" id="SSF55486">
    <property type="entry name" value="Metalloproteases ('zincins'), catalytic domain"/>
    <property type="match status" value="1"/>
</dbReference>
<protein>
    <submittedName>
        <fullName evidence="2">Uncharacterized protein</fullName>
    </submittedName>
</protein>
<evidence type="ECO:0000256" key="1">
    <source>
        <dbReference type="SAM" id="Phobius"/>
    </source>
</evidence>
<evidence type="ECO:0000313" key="3">
    <source>
        <dbReference type="Proteomes" id="UP001321473"/>
    </source>
</evidence>
<dbReference type="Proteomes" id="UP001321473">
    <property type="component" value="Unassembled WGS sequence"/>
</dbReference>
<proteinExistence type="predicted"/>
<dbReference type="EMBL" id="JARKHS020011036">
    <property type="protein sequence ID" value="KAK8778166.1"/>
    <property type="molecule type" value="Genomic_DNA"/>
</dbReference>
<keyword evidence="1" id="KW-0472">Membrane</keyword>